<evidence type="ECO:0000313" key="3">
    <source>
        <dbReference type="Proteomes" id="UP001175228"/>
    </source>
</evidence>
<gene>
    <name evidence="2" type="ORF">EDD18DRAFT_1102068</name>
</gene>
<evidence type="ECO:0000313" key="2">
    <source>
        <dbReference type="EMBL" id="KAK0501116.1"/>
    </source>
</evidence>
<sequence length="263" mass="29498">MYVSSSIALGTRTKFSPTAMQGQEQPLSVHQQQQRSTPHADNHHAPAPIRHNNVPDLSSNDPIQAVCTCIHFEEDEDEYIDISGVSSTQHQHPAKHILGNVLSGKLFQNEGIEQRIFGHSLKLRRTTAVVGFACKCQKEVGKSVPFHEYGGKGTDSLHSHLISHHGDEWITACDELKIKISAKNAREAVWAYHEKNPGTVGDDQDLILLLRHDFTDKDIPHIDNLHTHILESLDKHLEALSEEMKSSEGKISFMTDLWTNQNQ</sequence>
<dbReference type="Proteomes" id="UP001175228">
    <property type="component" value="Unassembled WGS sequence"/>
</dbReference>
<name>A0AA39TUQ3_9AGAR</name>
<comment type="caution">
    <text evidence="2">The sequence shown here is derived from an EMBL/GenBank/DDBJ whole genome shotgun (WGS) entry which is preliminary data.</text>
</comment>
<proteinExistence type="predicted"/>
<dbReference type="EMBL" id="JAUEPU010000007">
    <property type="protein sequence ID" value="KAK0501116.1"/>
    <property type="molecule type" value="Genomic_DNA"/>
</dbReference>
<protein>
    <submittedName>
        <fullName evidence="2">Uncharacterized protein</fullName>
    </submittedName>
</protein>
<keyword evidence="3" id="KW-1185">Reference proteome</keyword>
<feature type="region of interest" description="Disordered" evidence="1">
    <location>
        <begin position="14"/>
        <end position="57"/>
    </location>
</feature>
<accession>A0AA39TUQ3</accession>
<dbReference type="AlphaFoldDB" id="A0AA39TUQ3"/>
<organism evidence="2 3">
    <name type="scientific">Armillaria luteobubalina</name>
    <dbReference type="NCBI Taxonomy" id="153913"/>
    <lineage>
        <taxon>Eukaryota</taxon>
        <taxon>Fungi</taxon>
        <taxon>Dikarya</taxon>
        <taxon>Basidiomycota</taxon>
        <taxon>Agaricomycotina</taxon>
        <taxon>Agaricomycetes</taxon>
        <taxon>Agaricomycetidae</taxon>
        <taxon>Agaricales</taxon>
        <taxon>Marasmiineae</taxon>
        <taxon>Physalacriaceae</taxon>
        <taxon>Armillaria</taxon>
    </lineage>
</organism>
<evidence type="ECO:0000256" key="1">
    <source>
        <dbReference type="SAM" id="MobiDB-lite"/>
    </source>
</evidence>
<reference evidence="2" key="1">
    <citation type="submission" date="2023-06" db="EMBL/GenBank/DDBJ databases">
        <authorList>
            <consortium name="Lawrence Berkeley National Laboratory"/>
            <person name="Ahrendt S."/>
            <person name="Sahu N."/>
            <person name="Indic B."/>
            <person name="Wong-Bajracharya J."/>
            <person name="Merenyi Z."/>
            <person name="Ke H.-M."/>
            <person name="Monk M."/>
            <person name="Kocsube S."/>
            <person name="Drula E."/>
            <person name="Lipzen A."/>
            <person name="Balint B."/>
            <person name="Henrissat B."/>
            <person name="Andreopoulos B."/>
            <person name="Martin F.M."/>
            <person name="Harder C.B."/>
            <person name="Rigling D."/>
            <person name="Ford K.L."/>
            <person name="Foster G.D."/>
            <person name="Pangilinan J."/>
            <person name="Papanicolaou A."/>
            <person name="Barry K."/>
            <person name="LaButti K."/>
            <person name="Viragh M."/>
            <person name="Koriabine M."/>
            <person name="Yan M."/>
            <person name="Riley R."/>
            <person name="Champramary S."/>
            <person name="Plett K.L."/>
            <person name="Tsai I.J."/>
            <person name="Slot J."/>
            <person name="Sipos G."/>
            <person name="Plett J."/>
            <person name="Nagy L.G."/>
            <person name="Grigoriev I.V."/>
        </authorList>
    </citation>
    <scope>NUCLEOTIDE SEQUENCE</scope>
    <source>
        <strain evidence="2">HWK02</strain>
    </source>
</reference>
<feature type="compositionally biased region" description="Polar residues" evidence="1">
    <location>
        <begin position="14"/>
        <end position="37"/>
    </location>
</feature>